<keyword evidence="3" id="KW-0645">Protease</keyword>
<dbReference type="InterPro" id="IPR003675">
    <property type="entry name" value="Rce1/LyrA-like_dom"/>
</dbReference>
<comment type="caution">
    <text evidence="3">The sequence shown here is derived from an EMBL/GenBank/DDBJ whole genome shotgun (WGS) entry which is preliminary data.</text>
</comment>
<reference evidence="3 4" key="1">
    <citation type="submission" date="2019-11" db="EMBL/GenBank/DDBJ databases">
        <title>Whole genome sequence of Haloferax sp. MBLA0076.</title>
        <authorList>
            <person name="Seo M.-J."/>
            <person name="Cho E.-S."/>
        </authorList>
    </citation>
    <scope>NUCLEOTIDE SEQUENCE [LARGE SCALE GENOMIC DNA]</scope>
    <source>
        <strain evidence="3 4">MBLA0076</strain>
    </source>
</reference>
<feature type="transmembrane region" description="Helical" evidence="1">
    <location>
        <begin position="59"/>
        <end position="79"/>
    </location>
</feature>
<dbReference type="AlphaFoldDB" id="A0A6A8GIN3"/>
<keyword evidence="3" id="KW-0482">Metalloprotease</keyword>
<dbReference type="RefSeq" id="WP_151162162.1">
    <property type="nucleotide sequence ID" value="NZ_WKJO01000001.1"/>
</dbReference>
<accession>A0A6A8GIN3</accession>
<dbReference type="GO" id="GO:0008237">
    <property type="term" value="F:metallopeptidase activity"/>
    <property type="evidence" value="ECO:0007669"/>
    <property type="project" value="UniProtKB-KW"/>
</dbReference>
<evidence type="ECO:0000256" key="1">
    <source>
        <dbReference type="SAM" id="Phobius"/>
    </source>
</evidence>
<feature type="transmembrane region" description="Helical" evidence="1">
    <location>
        <begin position="167"/>
        <end position="188"/>
    </location>
</feature>
<sequence>MASESTLQRQVSRFTQSAAWTPRDALFVAVGVYALWVIATFVFEGRIQTLLRPDATFDRLVYAVVANLLVGTVLAMWVVRRIVAADVVEQVRAGFQSALRTVGGVVVAAAVGLTLYVVQNPPSTDPMVVGNVFAQVLPTSIAEVVVCWVLVGATVEAVLRGRGSNRYLAIGVAIVTASVLFGVYHVAHSPPFNTLSQVVLLTVVGVVTSLVFFLTRDVYATVVFHTMLALTGVTQSLADAGRLGTFTDPVVPLFVVALVAVAVLVAADVGFVRRARGELHA</sequence>
<keyword evidence="3" id="KW-0378">Hydrolase</keyword>
<protein>
    <submittedName>
        <fullName evidence="3">CPBP family intramembrane metalloprotease</fullName>
    </submittedName>
</protein>
<dbReference type="Pfam" id="PF02517">
    <property type="entry name" value="Rce1-like"/>
    <property type="match status" value="1"/>
</dbReference>
<evidence type="ECO:0000313" key="4">
    <source>
        <dbReference type="Proteomes" id="UP000439022"/>
    </source>
</evidence>
<feature type="transmembrane region" description="Helical" evidence="1">
    <location>
        <begin position="194"/>
        <end position="213"/>
    </location>
</feature>
<feature type="domain" description="CAAX prenyl protease 2/Lysostaphin resistance protein A-like" evidence="2">
    <location>
        <begin position="141"/>
        <end position="228"/>
    </location>
</feature>
<organism evidence="3 4">
    <name type="scientific">Haloferax litoreum</name>
    <dbReference type="NCBI Taxonomy" id="2666140"/>
    <lineage>
        <taxon>Archaea</taxon>
        <taxon>Methanobacteriati</taxon>
        <taxon>Methanobacteriota</taxon>
        <taxon>Stenosarchaea group</taxon>
        <taxon>Halobacteria</taxon>
        <taxon>Halobacteriales</taxon>
        <taxon>Haloferacaceae</taxon>
        <taxon>Haloferax</taxon>
    </lineage>
</organism>
<proteinExistence type="predicted"/>
<keyword evidence="1" id="KW-0812">Transmembrane</keyword>
<feature type="transmembrane region" description="Helical" evidence="1">
    <location>
        <begin position="218"/>
        <end position="238"/>
    </location>
</feature>
<keyword evidence="4" id="KW-1185">Reference proteome</keyword>
<feature type="transmembrane region" description="Helical" evidence="1">
    <location>
        <begin position="99"/>
        <end position="118"/>
    </location>
</feature>
<name>A0A6A8GIN3_9EURY</name>
<dbReference type="Proteomes" id="UP000439022">
    <property type="component" value="Unassembled WGS sequence"/>
</dbReference>
<evidence type="ECO:0000259" key="2">
    <source>
        <dbReference type="Pfam" id="PF02517"/>
    </source>
</evidence>
<feature type="transmembrane region" description="Helical" evidence="1">
    <location>
        <begin position="25"/>
        <end position="47"/>
    </location>
</feature>
<feature type="transmembrane region" description="Helical" evidence="1">
    <location>
        <begin position="133"/>
        <end position="155"/>
    </location>
</feature>
<keyword evidence="1" id="KW-1133">Transmembrane helix</keyword>
<feature type="transmembrane region" description="Helical" evidence="1">
    <location>
        <begin position="250"/>
        <end position="272"/>
    </location>
</feature>
<gene>
    <name evidence="3" type="ORF">GJR96_06320</name>
</gene>
<dbReference type="GO" id="GO:0080120">
    <property type="term" value="P:CAAX-box protein maturation"/>
    <property type="evidence" value="ECO:0007669"/>
    <property type="project" value="UniProtKB-ARBA"/>
</dbReference>
<keyword evidence="1" id="KW-0472">Membrane</keyword>
<dbReference type="EMBL" id="WKJO01000001">
    <property type="protein sequence ID" value="MRX21570.1"/>
    <property type="molecule type" value="Genomic_DNA"/>
</dbReference>
<dbReference type="GO" id="GO:0004175">
    <property type="term" value="F:endopeptidase activity"/>
    <property type="evidence" value="ECO:0007669"/>
    <property type="project" value="UniProtKB-ARBA"/>
</dbReference>
<dbReference type="GO" id="GO:0006508">
    <property type="term" value="P:proteolysis"/>
    <property type="evidence" value="ECO:0007669"/>
    <property type="project" value="UniProtKB-KW"/>
</dbReference>
<evidence type="ECO:0000313" key="3">
    <source>
        <dbReference type="EMBL" id="MRX21570.1"/>
    </source>
</evidence>